<keyword evidence="2" id="KW-1185">Reference proteome</keyword>
<dbReference type="InterPro" id="IPR017642">
    <property type="entry name" value="DNA_S_mod_DndB"/>
</dbReference>
<proteinExistence type="predicted"/>
<dbReference type="RefSeq" id="WP_378419581.1">
    <property type="nucleotide sequence ID" value="NZ_JBHSFO010000014.1"/>
</dbReference>
<organism evidence="1 2">
    <name type="scientific">Rhodococcus kronopolitis</name>
    <dbReference type="NCBI Taxonomy" id="1460226"/>
    <lineage>
        <taxon>Bacteria</taxon>
        <taxon>Bacillati</taxon>
        <taxon>Actinomycetota</taxon>
        <taxon>Actinomycetes</taxon>
        <taxon>Mycobacteriales</taxon>
        <taxon>Nocardiaceae</taxon>
        <taxon>Rhodococcus</taxon>
    </lineage>
</organism>
<dbReference type="Pfam" id="PF14072">
    <property type="entry name" value="DndB"/>
    <property type="match status" value="1"/>
</dbReference>
<accession>A0ABV9FY30</accession>
<comment type="caution">
    <text evidence="1">The sequence shown here is derived from an EMBL/GenBank/DDBJ whole genome shotgun (WGS) entry which is preliminary data.</text>
</comment>
<dbReference type="InterPro" id="IPR017601">
    <property type="entry name" value="DGQHR-contain_dom"/>
</dbReference>
<dbReference type="CDD" id="cd16414">
    <property type="entry name" value="dndB_like"/>
    <property type="match status" value="1"/>
</dbReference>
<evidence type="ECO:0000313" key="1">
    <source>
        <dbReference type="EMBL" id="MFC4605845.1"/>
    </source>
</evidence>
<gene>
    <name evidence="1" type="ORF">ACFO6S_19265</name>
</gene>
<reference evidence="2" key="1">
    <citation type="journal article" date="2019" name="Int. J. Syst. Evol. Microbiol.">
        <title>The Global Catalogue of Microorganisms (GCM) 10K type strain sequencing project: providing services to taxonomists for standard genome sequencing and annotation.</title>
        <authorList>
            <consortium name="The Broad Institute Genomics Platform"/>
            <consortium name="The Broad Institute Genome Sequencing Center for Infectious Disease"/>
            <person name="Wu L."/>
            <person name="Ma J."/>
        </authorList>
    </citation>
    <scope>NUCLEOTIDE SEQUENCE [LARGE SCALE GENOMIC DNA]</scope>
    <source>
        <strain evidence="2">CCUG 54520</strain>
    </source>
</reference>
<sequence length="427" mass="47882">MSYTVPALKGQMGSTEYFQATVPARELAAVAKLAVELPQWTTWSVFERFQRELATKRVEKEIVPYLAQARDRFFNALIVLVYEPRTFTFETVGSNVSGLPGTYRKVADKMGFLTVDGGDLVVLDGQHRLSALRAVTTNDGSIKGEYADAVAEDELCVIFIPHESFEKTRRIFNKVNRYAKPTSPSDNIITSEDDGSAIITRWLVEPTPPEGAGDRLPPLSALDPYDEPIVEWRRTTLKPNDTKFTTLSAVYQMTQVILDANGMHGFTEKHMVNRPSDDQLLKAYRITSEWWYVLLDKIRPFRDSMQDPALLPDYRAYQSRHSLLFRPVGQIMLMHALTEATSRGLSLADATGLVSRKNWSASNPLFTGTIVYANGHMSTNETAIRLAGRLGTYHIAPGILTEREIDSLTHDLAVAKGQPGFRLPRPR</sequence>
<dbReference type="Proteomes" id="UP001595914">
    <property type="component" value="Unassembled WGS sequence"/>
</dbReference>
<evidence type="ECO:0000313" key="2">
    <source>
        <dbReference type="Proteomes" id="UP001595914"/>
    </source>
</evidence>
<name>A0ABV9FY30_9NOCA</name>
<dbReference type="NCBIfam" id="TIGR03187">
    <property type="entry name" value="DGQHR"/>
    <property type="match status" value="1"/>
</dbReference>
<dbReference type="EMBL" id="JBHSFO010000014">
    <property type="protein sequence ID" value="MFC4605845.1"/>
    <property type="molecule type" value="Genomic_DNA"/>
</dbReference>
<protein>
    <submittedName>
        <fullName evidence="1">DNA sulfur modification protein DndB</fullName>
    </submittedName>
</protein>